<gene>
    <name evidence="1" type="ORF">AVDCRST_MAG10-3350</name>
</gene>
<dbReference type="InterPro" id="IPR036249">
    <property type="entry name" value="Thioredoxin-like_sf"/>
</dbReference>
<name>A0A6J4J9Q0_9ACTN</name>
<evidence type="ECO:0000313" key="1">
    <source>
        <dbReference type="EMBL" id="CAA9272204.1"/>
    </source>
</evidence>
<sequence>MERFLLAAAVVVVAVIVAVLLERRRPEAPTQGSWTVPAQLDRADFARPDAPWLVAVFTSATCDSCAQAVERAKVLASGAVAVDEAEVKARPDLHRRYHIDAVPIVVVADAEGVVRSSFTGPPSATDLWAAVAAVREVDGDHDT</sequence>
<organism evidence="1">
    <name type="scientific">uncultured Acidimicrobiales bacterium</name>
    <dbReference type="NCBI Taxonomy" id="310071"/>
    <lineage>
        <taxon>Bacteria</taxon>
        <taxon>Bacillati</taxon>
        <taxon>Actinomycetota</taxon>
        <taxon>Acidimicrobiia</taxon>
        <taxon>Acidimicrobiales</taxon>
        <taxon>environmental samples</taxon>
    </lineage>
</organism>
<evidence type="ECO:0008006" key="2">
    <source>
        <dbReference type="Google" id="ProtNLM"/>
    </source>
</evidence>
<dbReference type="Gene3D" id="3.40.30.10">
    <property type="entry name" value="Glutaredoxin"/>
    <property type="match status" value="1"/>
</dbReference>
<proteinExistence type="predicted"/>
<reference evidence="1" key="1">
    <citation type="submission" date="2020-02" db="EMBL/GenBank/DDBJ databases">
        <authorList>
            <person name="Meier V. D."/>
        </authorList>
    </citation>
    <scope>NUCLEOTIDE SEQUENCE</scope>
    <source>
        <strain evidence="1">AVDCRST_MAG10</strain>
    </source>
</reference>
<accession>A0A6J4J9Q0</accession>
<protein>
    <recommendedName>
        <fullName evidence="2">Thioredoxin domain-containing protein</fullName>
    </recommendedName>
</protein>
<dbReference type="SUPFAM" id="SSF52833">
    <property type="entry name" value="Thioredoxin-like"/>
    <property type="match status" value="1"/>
</dbReference>
<dbReference type="AlphaFoldDB" id="A0A6J4J9Q0"/>
<dbReference type="EMBL" id="CADCTB010000204">
    <property type="protein sequence ID" value="CAA9272204.1"/>
    <property type="molecule type" value="Genomic_DNA"/>
</dbReference>